<evidence type="ECO:0000259" key="9">
    <source>
        <dbReference type="PROSITE" id="PS50893"/>
    </source>
</evidence>
<dbReference type="Gene3D" id="3.40.50.300">
    <property type="entry name" value="P-loop containing nucleotide triphosphate hydrolases"/>
    <property type="match status" value="1"/>
</dbReference>
<keyword evidence="7" id="KW-1278">Translocase</keyword>
<dbReference type="InterPro" id="IPR017871">
    <property type="entry name" value="ABC_transporter-like_CS"/>
</dbReference>
<dbReference type="PROSITE" id="PS50893">
    <property type="entry name" value="ABC_TRANSPORTER_2"/>
    <property type="match status" value="1"/>
</dbReference>
<dbReference type="AlphaFoldDB" id="A0A401IER4"/>
<dbReference type="InterPro" id="IPR003593">
    <property type="entry name" value="AAA+_ATPase"/>
</dbReference>
<dbReference type="GO" id="GO:0005524">
    <property type="term" value="F:ATP binding"/>
    <property type="evidence" value="ECO:0007669"/>
    <property type="project" value="UniProtKB-KW"/>
</dbReference>
<evidence type="ECO:0000256" key="6">
    <source>
        <dbReference type="ARBA" id="ARBA00022840"/>
    </source>
</evidence>
<gene>
    <name evidence="10" type="ORF">AsFPU1_1181</name>
</gene>
<dbReference type="InterPro" id="IPR008995">
    <property type="entry name" value="Mo/tungstate-bd_C_term_dom"/>
</dbReference>
<evidence type="ECO:0000313" key="11">
    <source>
        <dbReference type="Proteomes" id="UP000287247"/>
    </source>
</evidence>
<dbReference type="Pfam" id="PF08402">
    <property type="entry name" value="TOBE_2"/>
    <property type="match status" value="1"/>
</dbReference>
<comment type="caution">
    <text evidence="10">The sequence shown here is derived from an EMBL/GenBank/DDBJ whole genome shotgun (WGS) entry which is preliminary data.</text>
</comment>
<dbReference type="PANTHER" id="PTHR42781">
    <property type="entry name" value="SPERMIDINE/PUTRESCINE IMPORT ATP-BINDING PROTEIN POTA"/>
    <property type="match status" value="1"/>
</dbReference>
<dbReference type="PANTHER" id="PTHR42781:SF5">
    <property type="entry name" value="PUTRESCINE TRANSPORT ATP-BINDING PROTEIN POTG"/>
    <property type="match status" value="1"/>
</dbReference>
<accession>A0A401IER4</accession>
<evidence type="ECO:0000256" key="8">
    <source>
        <dbReference type="ARBA" id="ARBA00023136"/>
    </source>
</evidence>
<dbReference type="Pfam" id="PF00005">
    <property type="entry name" value="ABC_tran"/>
    <property type="match status" value="1"/>
</dbReference>
<feature type="domain" description="ABC transporter" evidence="9">
    <location>
        <begin position="7"/>
        <end position="245"/>
    </location>
</feature>
<evidence type="ECO:0000256" key="4">
    <source>
        <dbReference type="ARBA" id="ARBA00022519"/>
    </source>
</evidence>
<keyword evidence="3" id="KW-1003">Cell membrane</keyword>
<dbReference type="InterPro" id="IPR027417">
    <property type="entry name" value="P-loop_NTPase"/>
</dbReference>
<dbReference type="InterPro" id="IPR050093">
    <property type="entry name" value="ABC_SmlMolc_Importer"/>
</dbReference>
<evidence type="ECO:0000313" key="10">
    <source>
        <dbReference type="EMBL" id="GBF79782.1"/>
    </source>
</evidence>
<dbReference type="RefSeq" id="WP_124973886.1">
    <property type="nucleotide sequence ID" value="NZ_BDQK01000005.1"/>
</dbReference>
<evidence type="ECO:0000256" key="5">
    <source>
        <dbReference type="ARBA" id="ARBA00022741"/>
    </source>
</evidence>
<dbReference type="PROSITE" id="PS00211">
    <property type="entry name" value="ABC_TRANSPORTER_1"/>
    <property type="match status" value="1"/>
</dbReference>
<comment type="subcellular location">
    <subcellularLocation>
        <location evidence="1">Cell inner membrane</location>
        <topology evidence="1">Peripheral membrane protein</topology>
    </subcellularLocation>
</comment>
<dbReference type="InterPro" id="IPR013611">
    <property type="entry name" value="Transp-assoc_OB_typ2"/>
</dbReference>
<evidence type="ECO:0000256" key="1">
    <source>
        <dbReference type="ARBA" id="ARBA00004417"/>
    </source>
</evidence>
<organism evidence="10 11">
    <name type="scientific">Aphanothece sacrum FPU1</name>
    <dbReference type="NCBI Taxonomy" id="1920663"/>
    <lineage>
        <taxon>Bacteria</taxon>
        <taxon>Bacillati</taxon>
        <taxon>Cyanobacteriota</taxon>
        <taxon>Cyanophyceae</taxon>
        <taxon>Oscillatoriophycideae</taxon>
        <taxon>Chroococcales</taxon>
        <taxon>Aphanothecaceae</taxon>
        <taxon>Aphanothece</taxon>
    </lineage>
</organism>
<evidence type="ECO:0000256" key="7">
    <source>
        <dbReference type="ARBA" id="ARBA00022967"/>
    </source>
</evidence>
<keyword evidence="4" id="KW-0997">Cell inner membrane</keyword>
<proteinExistence type="predicted"/>
<evidence type="ECO:0000256" key="3">
    <source>
        <dbReference type="ARBA" id="ARBA00022475"/>
    </source>
</evidence>
<keyword evidence="11" id="KW-1185">Reference proteome</keyword>
<name>A0A401IER4_APHSA</name>
<dbReference type="GO" id="GO:0022857">
    <property type="term" value="F:transmembrane transporter activity"/>
    <property type="evidence" value="ECO:0007669"/>
    <property type="project" value="InterPro"/>
</dbReference>
<keyword evidence="5" id="KW-0547">Nucleotide-binding</keyword>
<keyword evidence="8" id="KW-0472">Membrane</keyword>
<dbReference type="SMART" id="SM00382">
    <property type="entry name" value="AAA"/>
    <property type="match status" value="1"/>
</dbReference>
<dbReference type="FunFam" id="3.40.50.300:FF:002730">
    <property type="entry name" value="Iron(III) ABC transporter, ATP-binding protein"/>
    <property type="match status" value="1"/>
</dbReference>
<dbReference type="Proteomes" id="UP000287247">
    <property type="component" value="Unassembled WGS sequence"/>
</dbReference>
<dbReference type="EMBL" id="BDQK01000005">
    <property type="protein sequence ID" value="GBF79782.1"/>
    <property type="molecule type" value="Genomic_DNA"/>
</dbReference>
<dbReference type="SUPFAM" id="SSF50331">
    <property type="entry name" value="MOP-like"/>
    <property type="match status" value="1"/>
</dbReference>
<keyword evidence="2" id="KW-0813">Transport</keyword>
<sequence>MTNPVILQLDQIIKQFAHHPVPAVNQVSLTLTQGEILGLLGPSGCGKTTLLRIIAGFENPSSGTVELAGQIIAGSRCWLPPEQRNTGMVFQDYALFPHLTIAENIAFGLKSKKERFSKFDIKQRIAEVLTLVGLSGLEKRYPHELSGGQQQRVALARALAPQPALILLDEPLSNLDVQVRLRLRHEIRHILKATGISAIFVTHDQEEALAICDKIAVMSQGKVEQLGTPEDIYTRPTSRFVAEFVTQANFIPAQRRGKIWTTEIGQWEISAASGVNSCPEGDLMVRQEDICLKPDENAEVIISDRQFLGREYRYCLRTPSGSQLHARTTLSTQLPIGTRVKLAIAPHAPQIFP</sequence>
<dbReference type="OrthoDB" id="417582at2"/>
<keyword evidence="6" id="KW-0067">ATP-binding</keyword>
<protein>
    <submittedName>
        <fullName evidence="10">ABC transporter related</fullName>
    </submittedName>
</protein>
<dbReference type="GO" id="GO:0043190">
    <property type="term" value="C:ATP-binding cassette (ABC) transporter complex"/>
    <property type="evidence" value="ECO:0007669"/>
    <property type="project" value="InterPro"/>
</dbReference>
<dbReference type="InterPro" id="IPR003439">
    <property type="entry name" value="ABC_transporter-like_ATP-bd"/>
</dbReference>
<evidence type="ECO:0000256" key="2">
    <source>
        <dbReference type="ARBA" id="ARBA00022448"/>
    </source>
</evidence>
<reference evidence="11" key="1">
    <citation type="submission" date="2017-05" db="EMBL/GenBank/DDBJ databases">
        <title>Physiological properties and genetic analysis related to exopolysaccharide production of fresh-water unicellular cyanobacterium Aphanothece sacrum, Suizenji Nori, that has been cultured as a food source in Japan.</title>
        <authorList>
            <person name="Kanesaki Y."/>
            <person name="Yoshikawa S."/>
            <person name="Ohki K."/>
        </authorList>
    </citation>
    <scope>NUCLEOTIDE SEQUENCE [LARGE SCALE GENOMIC DNA]</scope>
    <source>
        <strain evidence="11">FPU1</strain>
    </source>
</reference>
<dbReference type="GO" id="GO:0016887">
    <property type="term" value="F:ATP hydrolysis activity"/>
    <property type="evidence" value="ECO:0007669"/>
    <property type="project" value="InterPro"/>
</dbReference>
<dbReference type="SUPFAM" id="SSF52540">
    <property type="entry name" value="P-loop containing nucleoside triphosphate hydrolases"/>
    <property type="match status" value="1"/>
</dbReference>